<dbReference type="EnsemblMetazoa" id="PPA15640.1">
    <property type="protein sequence ID" value="PPA15640.1"/>
    <property type="gene ID" value="WBGene00105194"/>
</dbReference>
<evidence type="ECO:0000313" key="2">
    <source>
        <dbReference type="Proteomes" id="UP000005239"/>
    </source>
</evidence>
<organism evidence="1 2">
    <name type="scientific">Pristionchus pacificus</name>
    <name type="common">Parasitic nematode worm</name>
    <dbReference type="NCBI Taxonomy" id="54126"/>
    <lineage>
        <taxon>Eukaryota</taxon>
        <taxon>Metazoa</taxon>
        <taxon>Ecdysozoa</taxon>
        <taxon>Nematoda</taxon>
        <taxon>Chromadorea</taxon>
        <taxon>Rhabditida</taxon>
        <taxon>Rhabditina</taxon>
        <taxon>Diplogasteromorpha</taxon>
        <taxon>Diplogasteroidea</taxon>
        <taxon>Neodiplogasteridae</taxon>
        <taxon>Pristionchus</taxon>
    </lineage>
</organism>
<reference evidence="1" key="2">
    <citation type="submission" date="2022-06" db="UniProtKB">
        <authorList>
            <consortium name="EnsemblMetazoa"/>
        </authorList>
    </citation>
    <scope>IDENTIFICATION</scope>
    <source>
        <strain evidence="1">PS312</strain>
    </source>
</reference>
<name>A0A2A6CLZ7_PRIPA</name>
<accession>A0A8R1YEV6</accession>
<gene>
    <name evidence="1" type="primary">WBGene00105194</name>
</gene>
<dbReference type="Proteomes" id="UP000005239">
    <property type="component" value="Unassembled WGS sequence"/>
</dbReference>
<evidence type="ECO:0000313" key="1">
    <source>
        <dbReference type="EnsemblMetazoa" id="PPA15640.1"/>
    </source>
</evidence>
<proteinExistence type="predicted"/>
<reference evidence="2" key="1">
    <citation type="journal article" date="2008" name="Nat. Genet.">
        <title>The Pristionchus pacificus genome provides a unique perspective on nematode lifestyle and parasitism.</title>
        <authorList>
            <person name="Dieterich C."/>
            <person name="Clifton S.W."/>
            <person name="Schuster L.N."/>
            <person name="Chinwalla A."/>
            <person name="Delehaunty K."/>
            <person name="Dinkelacker I."/>
            <person name="Fulton L."/>
            <person name="Fulton R."/>
            <person name="Godfrey J."/>
            <person name="Minx P."/>
            <person name="Mitreva M."/>
            <person name="Roeseler W."/>
            <person name="Tian H."/>
            <person name="Witte H."/>
            <person name="Yang S.P."/>
            <person name="Wilson R.K."/>
            <person name="Sommer R.J."/>
        </authorList>
    </citation>
    <scope>NUCLEOTIDE SEQUENCE [LARGE SCALE GENOMIC DNA]</scope>
    <source>
        <strain evidence="2">PS312</strain>
    </source>
</reference>
<protein>
    <submittedName>
        <fullName evidence="1">Uncharacterized protein</fullName>
    </submittedName>
</protein>
<sequence length="429" mass="48543">MNSSLSSTPSKPVVRIGFPFASHPRIFKNHLGKWIGIHVDVWQLYAQSIGAVVEFAYPDFQHFGPDDPEVDGRFVSGVLGLMQNDSIDAAMGDYTLQQGRMSNFQYTPQYDYQPMNLIRRERVITASYFDRIGDFIASFGGFSVVMTLNMLIIVASTIFLTYYTAALLSTTKTYGVRFCIVFNAFVCFTLYNATFAGNNLMTSLDAHKETLAETIYELSRLNATLIVRDISHLMGYANQFFFGTETPRNLSFTEVIARLCAADNAIYFDYLRDFVEFYNDDVGASVCTLTTVANDLNVEDKYTIGVNLGRASPIVNYFRADRIRKRKQLEFVILGLFNSEKFDNNWFPRYMGRPAIIPPVPPPKFAYFQFSLGYLSIFFSILAVGFALSVIALGAEIAWHMHQARISGKSLAVLGRRLTKRFFPVRSLK</sequence>
<dbReference type="Gene3D" id="3.40.190.10">
    <property type="entry name" value="Periplasmic binding protein-like II"/>
    <property type="match status" value="1"/>
</dbReference>
<dbReference type="SUPFAM" id="SSF53850">
    <property type="entry name" value="Periplasmic binding protein-like II"/>
    <property type="match status" value="1"/>
</dbReference>
<accession>A0A2A6CLZ7</accession>
<keyword evidence="2" id="KW-1185">Reference proteome</keyword>
<dbReference type="AlphaFoldDB" id="A0A2A6CLZ7"/>